<gene>
    <name evidence="11" type="ORF">FSB75_09425</name>
</gene>
<evidence type="ECO:0000259" key="10">
    <source>
        <dbReference type="Pfam" id="PF00593"/>
    </source>
</evidence>
<keyword evidence="6 8" id="KW-0472">Membrane</keyword>
<dbReference type="InterPro" id="IPR039426">
    <property type="entry name" value="TonB-dep_rcpt-like"/>
</dbReference>
<dbReference type="Gene3D" id="2.60.40.1120">
    <property type="entry name" value="Carboxypeptidase-like, regulatory domain"/>
    <property type="match status" value="1"/>
</dbReference>
<comment type="subcellular location">
    <subcellularLocation>
        <location evidence="1 8">Cell outer membrane</location>
        <topology evidence="1 8">Multi-pass membrane protein</topology>
    </subcellularLocation>
</comment>
<protein>
    <submittedName>
        <fullName evidence="11">TonB-dependent receptor</fullName>
    </submittedName>
</protein>
<feature type="chain" id="PRO_5022776483" evidence="9">
    <location>
        <begin position="25"/>
        <end position="1028"/>
    </location>
</feature>
<keyword evidence="9" id="KW-0732">Signal</keyword>
<dbReference type="AlphaFoldDB" id="A0A5B8UPC8"/>
<dbReference type="Gene3D" id="2.170.130.10">
    <property type="entry name" value="TonB-dependent receptor, plug domain"/>
    <property type="match status" value="1"/>
</dbReference>
<feature type="signal peptide" evidence="9">
    <location>
        <begin position="1"/>
        <end position="24"/>
    </location>
</feature>
<name>A0A5B8UPC8_9BACT</name>
<evidence type="ECO:0000256" key="1">
    <source>
        <dbReference type="ARBA" id="ARBA00004571"/>
    </source>
</evidence>
<dbReference type="PROSITE" id="PS51257">
    <property type="entry name" value="PROKAR_LIPOPROTEIN"/>
    <property type="match status" value="1"/>
</dbReference>
<dbReference type="Proteomes" id="UP000321204">
    <property type="component" value="Chromosome"/>
</dbReference>
<dbReference type="InterPro" id="IPR036942">
    <property type="entry name" value="Beta-barrel_TonB_sf"/>
</dbReference>
<dbReference type="GO" id="GO:0009279">
    <property type="term" value="C:cell outer membrane"/>
    <property type="evidence" value="ECO:0007669"/>
    <property type="project" value="UniProtKB-SubCell"/>
</dbReference>
<sequence length="1028" mass="111870">MGFKLKIIFLFFLFALFTALACFAQQRTVTGRVTSADNQPLAGISVTVKGTTTGTSTDANGNFSINAATGSTLVFSGVGVNIQEATVGAGNTVNATLQSNAAALNEVVVIGYQTVRRKDLTGATGVVNMNNVSRITSQSVGEAIQGTVPGVTVRNGGAPGANSTIEIRGVSNFSSTSPLYVIDGMLADANTTINPDDVATIQVLKDASAAAIYGSRAGNGVIIITTKKGREGPSRVTFSARYGIQQLPKKWNVMDAPQYLKTVQQEFQNSGVTLPTGIAAQLTNNTINTNWQNEVYRTGAVQDYNVGLSGGSQTANILVSAGYYKNKGILIANDFERASFRINSEARKGRITFGENMVLSNSNGKNPGGGLNAFYEAPLSLPIVAVKGSQYAGIPANPGAWGMGTSDVPSYASNYIANAALDRQTYNFAKLLGNAYVDVRIVNGLTYRFNAGAEVSFDTYKEIRDTGIWRYANQPPNTSINESRQRFTNLLLEHTLNFNRNFGRHAISAVVGFSRTEQKREVTSGGRVNLVNANGTLFTTIGSATGALSAAGGTPVFWRSHGYLGRINYTYDDRYLLTLTGRIDQDSRFGPNFQTGRFPSVAAAWRINREKFFHVNWINDLKLRASYGKLGFSDVLGSWDYFSVINVFPRAVYGISQGVFAGAYQSQLTNPDLRWEERTQKNAGFDANVLNNRLTVSFDVYNALSKDLLVFLTPPPYLGFSGTVATNTASMRNTGVEFSATYRSRPTSSSPWRWDVSANFTTIKNRVLGVGERGKDASGNAVDYIESTNFIRAQVGHSIGEWYVIKTAGIFKSQQEIDSYVSKSGQKVQPNAKPGDVRYVDANGDGQINNNDRQYAGSPWPNLQTGAQFNASYKQFSFNLQLVGVFGNKIYNDIRRNLDAYQVNNFRKDINPWSPANPNGTDPRLAVDQASDPTVSFNNMAQTDRWLESGSYLRIRNVEIAFALPKTFLNRFNFSSARVYVSGQNIATFTKYKGLDPDVQGTGVISRGFDAGNWPSSRILSFGIQADF</sequence>
<keyword evidence="5" id="KW-0798">TonB box</keyword>
<evidence type="ECO:0000256" key="3">
    <source>
        <dbReference type="ARBA" id="ARBA00022452"/>
    </source>
</evidence>
<dbReference type="Pfam" id="PF13715">
    <property type="entry name" value="CarbopepD_reg_2"/>
    <property type="match status" value="1"/>
</dbReference>
<evidence type="ECO:0000313" key="12">
    <source>
        <dbReference type="Proteomes" id="UP000321204"/>
    </source>
</evidence>
<organism evidence="11 12">
    <name type="scientific">Flavisolibacter ginsenosidimutans</name>
    <dbReference type="NCBI Taxonomy" id="661481"/>
    <lineage>
        <taxon>Bacteria</taxon>
        <taxon>Pseudomonadati</taxon>
        <taxon>Bacteroidota</taxon>
        <taxon>Chitinophagia</taxon>
        <taxon>Chitinophagales</taxon>
        <taxon>Chitinophagaceae</taxon>
        <taxon>Flavisolibacter</taxon>
    </lineage>
</organism>
<evidence type="ECO:0000256" key="2">
    <source>
        <dbReference type="ARBA" id="ARBA00022448"/>
    </source>
</evidence>
<evidence type="ECO:0000313" key="11">
    <source>
        <dbReference type="EMBL" id="QEC58494.1"/>
    </source>
</evidence>
<evidence type="ECO:0000256" key="6">
    <source>
        <dbReference type="ARBA" id="ARBA00023136"/>
    </source>
</evidence>
<dbReference type="InterPro" id="IPR037066">
    <property type="entry name" value="Plug_dom_sf"/>
</dbReference>
<keyword evidence="3 8" id="KW-1134">Transmembrane beta strand</keyword>
<keyword evidence="2 8" id="KW-0813">Transport</keyword>
<dbReference type="Gene3D" id="2.40.170.20">
    <property type="entry name" value="TonB-dependent receptor, beta-barrel domain"/>
    <property type="match status" value="1"/>
</dbReference>
<evidence type="ECO:0000256" key="5">
    <source>
        <dbReference type="ARBA" id="ARBA00023077"/>
    </source>
</evidence>
<reference evidence="11 12" key="1">
    <citation type="journal article" date="2015" name="Int. J. Syst. Evol. Microbiol.">
        <title>Flavisolibacter ginsenosidimutans sp. nov., with ginsenoside-converting activity isolated from soil used for cultivating ginseng.</title>
        <authorList>
            <person name="Zhao Y."/>
            <person name="Liu Q."/>
            <person name="Kang M.S."/>
            <person name="Jin F."/>
            <person name="Yu H."/>
            <person name="Im W.T."/>
        </authorList>
    </citation>
    <scope>NUCLEOTIDE SEQUENCE [LARGE SCALE GENOMIC DNA]</scope>
    <source>
        <strain evidence="11 12">Gsoil 636</strain>
    </source>
</reference>
<evidence type="ECO:0000256" key="7">
    <source>
        <dbReference type="ARBA" id="ARBA00023237"/>
    </source>
</evidence>
<dbReference type="NCBIfam" id="TIGR04057">
    <property type="entry name" value="SusC_RagA_signa"/>
    <property type="match status" value="1"/>
</dbReference>
<dbReference type="InterPro" id="IPR023997">
    <property type="entry name" value="TonB-dep_OMP_SusC/RagA_CS"/>
</dbReference>
<dbReference type="SUPFAM" id="SSF56935">
    <property type="entry name" value="Porins"/>
    <property type="match status" value="1"/>
</dbReference>
<keyword evidence="11" id="KW-0675">Receptor</keyword>
<keyword evidence="7 8" id="KW-0998">Cell outer membrane</keyword>
<dbReference type="PROSITE" id="PS52016">
    <property type="entry name" value="TONB_DEPENDENT_REC_3"/>
    <property type="match status" value="1"/>
</dbReference>
<dbReference type="NCBIfam" id="TIGR04056">
    <property type="entry name" value="OMP_RagA_SusC"/>
    <property type="match status" value="1"/>
</dbReference>
<accession>A0A5B8UPC8</accession>
<evidence type="ECO:0000256" key="8">
    <source>
        <dbReference type="PROSITE-ProRule" id="PRU01360"/>
    </source>
</evidence>
<dbReference type="KEGG" id="fgg:FSB75_09425"/>
<dbReference type="OrthoDB" id="9768177at2"/>
<evidence type="ECO:0000256" key="9">
    <source>
        <dbReference type="SAM" id="SignalP"/>
    </source>
</evidence>
<comment type="similarity">
    <text evidence="8">Belongs to the TonB-dependent receptor family.</text>
</comment>
<dbReference type="InterPro" id="IPR008969">
    <property type="entry name" value="CarboxyPept-like_regulatory"/>
</dbReference>
<proteinExistence type="inferred from homology"/>
<dbReference type="InterPro" id="IPR023996">
    <property type="entry name" value="TonB-dep_OMP_SusC/RagA"/>
</dbReference>
<dbReference type="InterPro" id="IPR000531">
    <property type="entry name" value="Beta-barrel_TonB"/>
</dbReference>
<keyword evidence="12" id="KW-1185">Reference proteome</keyword>
<dbReference type="Pfam" id="PF00593">
    <property type="entry name" value="TonB_dep_Rec_b-barrel"/>
    <property type="match status" value="1"/>
</dbReference>
<feature type="domain" description="TonB-dependent receptor-like beta-barrel" evidence="10">
    <location>
        <begin position="405"/>
        <end position="790"/>
    </location>
</feature>
<dbReference type="EMBL" id="CP042433">
    <property type="protein sequence ID" value="QEC58494.1"/>
    <property type="molecule type" value="Genomic_DNA"/>
</dbReference>
<keyword evidence="4 8" id="KW-0812">Transmembrane</keyword>
<evidence type="ECO:0000256" key="4">
    <source>
        <dbReference type="ARBA" id="ARBA00022692"/>
    </source>
</evidence>
<dbReference type="SUPFAM" id="SSF49464">
    <property type="entry name" value="Carboxypeptidase regulatory domain-like"/>
    <property type="match status" value="1"/>
</dbReference>